<accession>A0AAV5DLR4</accession>
<name>A0AAV5DLR4_ELECO</name>
<dbReference type="InterPro" id="IPR000953">
    <property type="entry name" value="Chromo/chromo_shadow_dom"/>
</dbReference>
<dbReference type="InterPro" id="IPR023780">
    <property type="entry name" value="Chromo_domain"/>
</dbReference>
<dbReference type="Proteomes" id="UP001054889">
    <property type="component" value="Unassembled WGS sequence"/>
</dbReference>
<proteinExistence type="predicted"/>
<dbReference type="AlphaFoldDB" id="A0AAV5DLR4"/>
<dbReference type="Pfam" id="PF00385">
    <property type="entry name" value="Chromo"/>
    <property type="match status" value="1"/>
</dbReference>
<organism evidence="2 3">
    <name type="scientific">Eleusine coracana subsp. coracana</name>
    <dbReference type="NCBI Taxonomy" id="191504"/>
    <lineage>
        <taxon>Eukaryota</taxon>
        <taxon>Viridiplantae</taxon>
        <taxon>Streptophyta</taxon>
        <taxon>Embryophyta</taxon>
        <taxon>Tracheophyta</taxon>
        <taxon>Spermatophyta</taxon>
        <taxon>Magnoliopsida</taxon>
        <taxon>Liliopsida</taxon>
        <taxon>Poales</taxon>
        <taxon>Poaceae</taxon>
        <taxon>PACMAD clade</taxon>
        <taxon>Chloridoideae</taxon>
        <taxon>Cynodonteae</taxon>
        <taxon>Eleusininae</taxon>
        <taxon>Eleusine</taxon>
    </lineage>
</organism>
<evidence type="ECO:0000313" key="2">
    <source>
        <dbReference type="EMBL" id="GJN11984.1"/>
    </source>
</evidence>
<dbReference type="SUPFAM" id="SSF54160">
    <property type="entry name" value="Chromo domain-like"/>
    <property type="match status" value="1"/>
</dbReference>
<protein>
    <recommendedName>
        <fullName evidence="1">Chromo domain-containing protein</fullName>
    </recommendedName>
</protein>
<keyword evidence="3" id="KW-1185">Reference proteome</keyword>
<dbReference type="Gene3D" id="2.40.50.40">
    <property type="match status" value="1"/>
</dbReference>
<feature type="domain" description="Chromo" evidence="1">
    <location>
        <begin position="45"/>
        <end position="86"/>
    </location>
</feature>
<comment type="caution">
    <text evidence="2">The sequence shown here is derived from an EMBL/GenBank/DDBJ whole genome shotgun (WGS) entry which is preliminary data.</text>
</comment>
<evidence type="ECO:0000259" key="1">
    <source>
        <dbReference type="PROSITE" id="PS50013"/>
    </source>
</evidence>
<dbReference type="PROSITE" id="PS50013">
    <property type="entry name" value="CHROMO_2"/>
    <property type="match status" value="1"/>
</dbReference>
<reference evidence="2" key="1">
    <citation type="journal article" date="2018" name="DNA Res.">
        <title>Multiple hybrid de novo genome assembly of finger millet, an orphan allotetraploid crop.</title>
        <authorList>
            <person name="Hatakeyama M."/>
            <person name="Aluri S."/>
            <person name="Balachadran M.T."/>
            <person name="Sivarajan S.R."/>
            <person name="Patrignani A."/>
            <person name="Gruter S."/>
            <person name="Poveda L."/>
            <person name="Shimizu-Inatsugi R."/>
            <person name="Baeten J."/>
            <person name="Francoijs K.J."/>
            <person name="Nataraja K.N."/>
            <person name="Reddy Y.A.N."/>
            <person name="Phadnis S."/>
            <person name="Ravikumar R.L."/>
            <person name="Schlapbach R."/>
            <person name="Sreeman S.M."/>
            <person name="Shimizu K.K."/>
        </authorList>
    </citation>
    <scope>NUCLEOTIDE SEQUENCE</scope>
</reference>
<evidence type="ECO:0000313" key="3">
    <source>
        <dbReference type="Proteomes" id="UP001054889"/>
    </source>
</evidence>
<dbReference type="CDD" id="cd00024">
    <property type="entry name" value="CD_CSD"/>
    <property type="match status" value="1"/>
</dbReference>
<sequence>MLTISLQLPSHSSVRTVFHVSQLKKMVGSSHRLQPDLPSSLVDFQVPEKILNHRVVMKGVQSVLQVLVKWSSWPSSMTTWEDLLNLLPLQAFLVSTIPLTDPLHLLAANKDLTGNCYPSLGRHSVKLTREGFPSSSAFWMMWPPSGSNMSFSQCRGCLQE</sequence>
<dbReference type="EMBL" id="BQKI01000021">
    <property type="protein sequence ID" value="GJN11984.1"/>
    <property type="molecule type" value="Genomic_DNA"/>
</dbReference>
<reference evidence="2" key="2">
    <citation type="submission" date="2021-12" db="EMBL/GenBank/DDBJ databases">
        <title>Resequencing data analysis of finger millet.</title>
        <authorList>
            <person name="Hatakeyama M."/>
            <person name="Aluri S."/>
            <person name="Balachadran M.T."/>
            <person name="Sivarajan S.R."/>
            <person name="Poveda L."/>
            <person name="Shimizu-Inatsugi R."/>
            <person name="Schlapbach R."/>
            <person name="Sreeman S.M."/>
            <person name="Shimizu K.K."/>
        </authorList>
    </citation>
    <scope>NUCLEOTIDE SEQUENCE</scope>
</reference>
<dbReference type="InterPro" id="IPR016197">
    <property type="entry name" value="Chromo-like_dom_sf"/>
</dbReference>
<gene>
    <name evidence="2" type="primary">ga30224</name>
    <name evidence="2" type="ORF">PR202_ga30224</name>
</gene>